<keyword evidence="2" id="KW-1185">Reference proteome</keyword>
<protein>
    <recommendedName>
        <fullName evidence="3">Secreted protein</fullName>
    </recommendedName>
</protein>
<evidence type="ECO:0008006" key="3">
    <source>
        <dbReference type="Google" id="ProtNLM"/>
    </source>
</evidence>
<accession>A0AAV7PKS9</accession>
<name>A0AAV7PKS9_PLEWA</name>
<evidence type="ECO:0000313" key="1">
    <source>
        <dbReference type="EMBL" id="KAJ1126373.1"/>
    </source>
</evidence>
<organism evidence="1 2">
    <name type="scientific">Pleurodeles waltl</name>
    <name type="common">Iberian ribbed newt</name>
    <dbReference type="NCBI Taxonomy" id="8319"/>
    <lineage>
        <taxon>Eukaryota</taxon>
        <taxon>Metazoa</taxon>
        <taxon>Chordata</taxon>
        <taxon>Craniata</taxon>
        <taxon>Vertebrata</taxon>
        <taxon>Euteleostomi</taxon>
        <taxon>Amphibia</taxon>
        <taxon>Batrachia</taxon>
        <taxon>Caudata</taxon>
        <taxon>Salamandroidea</taxon>
        <taxon>Salamandridae</taxon>
        <taxon>Pleurodelinae</taxon>
        <taxon>Pleurodeles</taxon>
    </lineage>
</organism>
<dbReference type="AlphaFoldDB" id="A0AAV7PKS9"/>
<reference evidence="1" key="1">
    <citation type="journal article" date="2022" name="bioRxiv">
        <title>Sequencing and chromosome-scale assembly of the giantPleurodeles waltlgenome.</title>
        <authorList>
            <person name="Brown T."/>
            <person name="Elewa A."/>
            <person name="Iarovenko S."/>
            <person name="Subramanian E."/>
            <person name="Araus A.J."/>
            <person name="Petzold A."/>
            <person name="Susuki M."/>
            <person name="Suzuki K.-i.T."/>
            <person name="Hayashi T."/>
            <person name="Toyoda A."/>
            <person name="Oliveira C."/>
            <person name="Osipova E."/>
            <person name="Leigh N.D."/>
            <person name="Simon A."/>
            <person name="Yun M.H."/>
        </authorList>
    </citation>
    <scope>NUCLEOTIDE SEQUENCE</scope>
    <source>
        <strain evidence="1">20211129_DDA</strain>
        <tissue evidence="1">Liver</tissue>
    </source>
</reference>
<evidence type="ECO:0000313" key="2">
    <source>
        <dbReference type="Proteomes" id="UP001066276"/>
    </source>
</evidence>
<sequence>MFFHPRRITSERDFASCPSIAPCLLFSWARPGLWSLAAMESLRLLLLLAILLQPELSRPVLPHKSKKDHVAVDCGMCR</sequence>
<comment type="caution">
    <text evidence="1">The sequence shown here is derived from an EMBL/GenBank/DDBJ whole genome shotgun (WGS) entry which is preliminary data.</text>
</comment>
<gene>
    <name evidence="1" type="ORF">NDU88_004781</name>
</gene>
<proteinExistence type="predicted"/>
<dbReference type="EMBL" id="JANPWB010000011">
    <property type="protein sequence ID" value="KAJ1126373.1"/>
    <property type="molecule type" value="Genomic_DNA"/>
</dbReference>
<dbReference type="Proteomes" id="UP001066276">
    <property type="component" value="Chromosome 7"/>
</dbReference>